<accession>A0A1G7LL63</accession>
<protein>
    <recommendedName>
        <fullName evidence="3">Lipocalin-like domain-containing protein</fullName>
    </recommendedName>
</protein>
<reference evidence="1 2" key="1">
    <citation type="submission" date="2016-10" db="EMBL/GenBank/DDBJ databases">
        <authorList>
            <person name="de Groot N.N."/>
        </authorList>
    </citation>
    <scope>NUCLEOTIDE SEQUENCE [LARGE SCALE GENOMIC DNA]</scope>
    <source>
        <strain evidence="1 2">DSM 527</strain>
    </source>
</reference>
<dbReference type="EMBL" id="FNBN01000002">
    <property type="protein sequence ID" value="SDF49689.1"/>
    <property type="molecule type" value="Genomic_DNA"/>
</dbReference>
<dbReference type="Proteomes" id="UP000199045">
    <property type="component" value="Unassembled WGS sequence"/>
</dbReference>
<evidence type="ECO:0008006" key="3">
    <source>
        <dbReference type="Google" id="ProtNLM"/>
    </source>
</evidence>
<dbReference type="STRING" id="104663.SAMN04488121_10291"/>
<dbReference type="OrthoDB" id="679007at2"/>
<sequence length="127" mass="14915">MKIFVLLSMLFLFQSKIEKVYSKEDVISYYDYAVTKQWELELKEQGTFTLTYKKKDSRLKKMKSFNFIGTWISKNDTIVLTNSSPNDIECYFKTVEYVISGNELKSNGSYLCLPKSLQVGNRFTRKL</sequence>
<gene>
    <name evidence="1" type="ORF">SAMN04488121_10291</name>
</gene>
<dbReference type="RefSeq" id="WP_143011382.1">
    <property type="nucleotide sequence ID" value="NZ_FNBN01000002.1"/>
</dbReference>
<proteinExistence type="predicted"/>
<evidence type="ECO:0000313" key="2">
    <source>
        <dbReference type="Proteomes" id="UP000199045"/>
    </source>
</evidence>
<evidence type="ECO:0000313" key="1">
    <source>
        <dbReference type="EMBL" id="SDF49689.1"/>
    </source>
</evidence>
<name>A0A1G7LL63_CHIFI</name>
<dbReference type="AlphaFoldDB" id="A0A1G7LL63"/>
<organism evidence="1 2">
    <name type="scientific">Chitinophaga filiformis</name>
    <name type="common">Myxococcus filiformis</name>
    <name type="synonym">Flexibacter filiformis</name>
    <dbReference type="NCBI Taxonomy" id="104663"/>
    <lineage>
        <taxon>Bacteria</taxon>
        <taxon>Pseudomonadati</taxon>
        <taxon>Bacteroidota</taxon>
        <taxon>Chitinophagia</taxon>
        <taxon>Chitinophagales</taxon>
        <taxon>Chitinophagaceae</taxon>
        <taxon>Chitinophaga</taxon>
    </lineage>
</organism>